<accession>A0A1L7AEQ4</accession>
<dbReference type="GO" id="GO:0008168">
    <property type="term" value="F:methyltransferase activity"/>
    <property type="evidence" value="ECO:0007669"/>
    <property type="project" value="UniProtKB-KW"/>
</dbReference>
<name>A0A1L7AEQ4_9PROT</name>
<dbReference type="SUPFAM" id="SSF53335">
    <property type="entry name" value="S-adenosyl-L-methionine-dependent methyltransferases"/>
    <property type="match status" value="1"/>
</dbReference>
<dbReference type="GO" id="GO:0032259">
    <property type="term" value="P:methylation"/>
    <property type="evidence" value="ECO:0007669"/>
    <property type="project" value="UniProtKB-KW"/>
</dbReference>
<evidence type="ECO:0000313" key="1">
    <source>
        <dbReference type="EMBL" id="APT57274.1"/>
    </source>
</evidence>
<dbReference type="AlphaFoldDB" id="A0A1L7AEQ4"/>
<dbReference type="PANTHER" id="PTHR47739:SF1">
    <property type="entry name" value="TRNA1(VAL) (ADENINE(37)-N6)-METHYLTRANSFERASE"/>
    <property type="match status" value="1"/>
</dbReference>
<keyword evidence="1" id="KW-0808">Transferase</keyword>
<dbReference type="eggNOG" id="COG4123">
    <property type="taxonomic scope" value="Bacteria"/>
</dbReference>
<dbReference type="PANTHER" id="PTHR47739">
    <property type="entry name" value="TRNA1(VAL) (ADENINE(37)-N6)-METHYLTRANSFERASE"/>
    <property type="match status" value="1"/>
</dbReference>
<reference evidence="1 2" key="1">
    <citation type="submission" date="2016-05" db="EMBL/GenBank/DDBJ databases">
        <title>Complete Genome and Methylome Analysis of Psychrotrophic Bacterial Isolates from Antarctic Lake Untersee.</title>
        <authorList>
            <person name="Fomenkov A."/>
            <person name="Akimov V.N."/>
            <person name="Vasilyeva L.V."/>
            <person name="Andersen D."/>
            <person name="Vincze T."/>
            <person name="Roberts R.J."/>
        </authorList>
    </citation>
    <scope>NUCLEOTIDE SEQUENCE [LARGE SCALE GENOMIC DNA]</scope>
    <source>
        <strain evidence="1 2">U14-5</strain>
    </source>
</reference>
<dbReference type="Gene3D" id="3.40.50.150">
    <property type="entry name" value="Vaccinia Virus protein VP39"/>
    <property type="match status" value="1"/>
</dbReference>
<organism evidence="1 2">
    <name type="scientific">Roseomonas gilardii</name>
    <dbReference type="NCBI Taxonomy" id="257708"/>
    <lineage>
        <taxon>Bacteria</taxon>
        <taxon>Pseudomonadati</taxon>
        <taxon>Pseudomonadota</taxon>
        <taxon>Alphaproteobacteria</taxon>
        <taxon>Acetobacterales</taxon>
        <taxon>Roseomonadaceae</taxon>
        <taxon>Roseomonas</taxon>
    </lineage>
</organism>
<dbReference type="KEGG" id="rgi:RGI145_09330"/>
<dbReference type="Pfam" id="PF01135">
    <property type="entry name" value="PCMT"/>
    <property type="match status" value="1"/>
</dbReference>
<dbReference type="STRING" id="257708.RGI145_09330"/>
<keyword evidence="1" id="KW-0489">Methyltransferase</keyword>
<dbReference type="Proteomes" id="UP000185494">
    <property type="component" value="Chromosome 1"/>
</dbReference>
<dbReference type="EMBL" id="CP015583">
    <property type="protein sequence ID" value="APT57274.1"/>
    <property type="molecule type" value="Genomic_DNA"/>
</dbReference>
<dbReference type="CDD" id="cd02440">
    <property type="entry name" value="AdoMet_MTases"/>
    <property type="match status" value="1"/>
</dbReference>
<proteinExistence type="predicted"/>
<dbReference type="InterPro" id="IPR050210">
    <property type="entry name" value="tRNA_Adenine-N(6)_MTase"/>
</dbReference>
<dbReference type="InterPro" id="IPR029063">
    <property type="entry name" value="SAM-dependent_MTases_sf"/>
</dbReference>
<protein>
    <submittedName>
        <fullName evidence="1">N-6 DNA methylase</fullName>
    </submittedName>
</protein>
<evidence type="ECO:0000313" key="2">
    <source>
        <dbReference type="Proteomes" id="UP000185494"/>
    </source>
</evidence>
<dbReference type="RefSeq" id="WP_075798161.1">
    <property type="nucleotide sequence ID" value="NZ_CP015583.1"/>
</dbReference>
<sequence>MTADPTLTEDRLLDGRVLLHQPSDGLRAGLDAVMLAAHVPARPGEKVLELGCGSGAALLCLLARVPGLEGIGIERDPGLAALATENLHRNGWAGRAQIRTVDIARPDALPGQGFAAHGLANPPYWTGGTASPDPRRAAAMHEAEPAPLLLWAKVLARGVRPGGSATLILPAHRHGEGWAALREAGFGAVSLFPLWPRAGREAKRVMLQGWLARRGPDRVLPGLVLHEGPGWSAGAEAVLRHGAALPG</sequence>
<gene>
    <name evidence="1" type="ORF">RGI145_09330</name>
</gene>